<dbReference type="EMBL" id="GG705011">
    <property type="protein sequence ID" value="EEY92941.1"/>
    <property type="molecule type" value="Genomic_DNA"/>
</dbReference>
<evidence type="ECO:0000313" key="2">
    <source>
        <dbReference type="Proteomes" id="UP000018442"/>
    </source>
</evidence>
<sequence>MDAAMTLFVRLMANHSLISRLRLKKTKRKWTLPKVIPWVNAEGKNMFNNKLLLIVAIALLAGCSSKQEKACQEEANVAESVMQARLSYGGFAEATYMLAGDNDELREQLRPMIHDAFEYERGGTATFEKTKQVFKDKYYQQCMDKPAP</sequence>
<evidence type="ECO:0000313" key="1">
    <source>
        <dbReference type="EMBL" id="EEY92941.1"/>
    </source>
</evidence>
<name>D0SLN4_ACIJU</name>
<accession>D0SLN4</accession>
<gene>
    <name evidence="1" type="ORF">HMPREF0026_00217</name>
</gene>
<proteinExistence type="predicted"/>
<dbReference type="AlphaFoldDB" id="D0SLN4"/>
<dbReference type="HOGENOM" id="CLU_147157_0_0_6"/>
<dbReference type="Proteomes" id="UP000018442">
    <property type="component" value="Unassembled WGS sequence"/>
</dbReference>
<reference evidence="2" key="1">
    <citation type="journal article" date="2012" name="PLoS ONE">
        <title>The success of Acinetobacter species; genetic, metabolic and virulence attributes.</title>
        <authorList>
            <person name="Peleg A.Y."/>
            <person name="de Breij A."/>
            <person name="Adams M.D."/>
            <person name="Cerqueira G.M."/>
            <person name="Mocali S."/>
            <person name="Galardini M."/>
            <person name="Nibbering P.H."/>
            <person name="Earl A.M."/>
            <person name="Ward D.V."/>
            <person name="Paterson D.L."/>
            <person name="Seifert H."/>
            <person name="Dijkshoorn L."/>
        </authorList>
    </citation>
    <scope>NUCLEOTIDE SEQUENCE [LARGE SCALE GENOMIC DNA]</scope>
    <source>
        <strain evidence="2">SH205</strain>
    </source>
</reference>
<organism evidence="1 2">
    <name type="scientific">Acinetobacter junii SH205</name>
    <dbReference type="NCBI Taxonomy" id="575587"/>
    <lineage>
        <taxon>Bacteria</taxon>
        <taxon>Pseudomonadati</taxon>
        <taxon>Pseudomonadota</taxon>
        <taxon>Gammaproteobacteria</taxon>
        <taxon>Moraxellales</taxon>
        <taxon>Moraxellaceae</taxon>
        <taxon>Acinetobacter</taxon>
    </lineage>
</organism>
<protein>
    <submittedName>
        <fullName evidence="1">Uncharacterized protein</fullName>
    </submittedName>
</protein>